<proteinExistence type="predicted"/>
<protein>
    <submittedName>
        <fullName evidence="1">Phosphoglucomutase</fullName>
    </submittedName>
</protein>
<gene>
    <name evidence="1" type="ORF">KPL71_025558</name>
</gene>
<dbReference type="EMBL" id="CM039178">
    <property type="protein sequence ID" value="KAH9678025.1"/>
    <property type="molecule type" value="Genomic_DNA"/>
</dbReference>
<comment type="caution">
    <text evidence="1">The sequence shown here is derived from an EMBL/GenBank/DDBJ whole genome shotgun (WGS) entry which is preliminary data.</text>
</comment>
<dbReference type="Proteomes" id="UP000829398">
    <property type="component" value="Chromosome 9"/>
</dbReference>
<evidence type="ECO:0000313" key="2">
    <source>
        <dbReference type="Proteomes" id="UP000829398"/>
    </source>
</evidence>
<organism evidence="1 2">
    <name type="scientific">Citrus sinensis</name>
    <name type="common">Sweet orange</name>
    <name type="synonym">Citrus aurantium var. sinensis</name>
    <dbReference type="NCBI Taxonomy" id="2711"/>
    <lineage>
        <taxon>Eukaryota</taxon>
        <taxon>Viridiplantae</taxon>
        <taxon>Streptophyta</taxon>
        <taxon>Embryophyta</taxon>
        <taxon>Tracheophyta</taxon>
        <taxon>Spermatophyta</taxon>
        <taxon>Magnoliopsida</taxon>
        <taxon>eudicotyledons</taxon>
        <taxon>Gunneridae</taxon>
        <taxon>Pentapetalae</taxon>
        <taxon>rosids</taxon>
        <taxon>malvids</taxon>
        <taxon>Sapindales</taxon>
        <taxon>Rutaceae</taxon>
        <taxon>Aurantioideae</taxon>
        <taxon>Citrus</taxon>
    </lineage>
</organism>
<name>A0ACB8HTA8_CITSI</name>
<reference evidence="2" key="1">
    <citation type="journal article" date="2023" name="Hortic. Res.">
        <title>A chromosome-level phased genome enabling allele-level studies in sweet orange: a case study on citrus Huanglongbing tolerance.</title>
        <authorList>
            <person name="Wu B."/>
            <person name="Yu Q."/>
            <person name="Deng Z."/>
            <person name="Duan Y."/>
            <person name="Luo F."/>
            <person name="Gmitter F. Jr."/>
        </authorList>
    </citation>
    <scope>NUCLEOTIDE SEQUENCE [LARGE SCALE GENOMIC DNA]</scope>
    <source>
        <strain evidence="2">cv. Valencia</strain>
    </source>
</reference>
<sequence length="617" mass="67408">MWQSLDFLESLDKEKLALRSRIFISLHLTQTSHAHSLSIKASSSSSSTAIADPEGIKVNSVPTKPIEGQKTGTSGLRKKVKVFKQENYLANWIQALFNSLPPEDYKNGHLVLGGDGRYFNKEAAQIIIKIAAGNGVGKIMVGRDGIMSTPAVSAVIRKQKAIANGGFIMSASHNPGGPEYDWGIKFNYSSGQPAPESITDKIYGNTLSISEIKMADIPDVDLSSLGVTNFGNFSVEVVDPVSDYLELMENVFDFPLIRSLLSRSDFRYKLFVFDAMHAVTGAYAKPIFVEKLGAKPDSILNGVPLEDFGHGHPDPNLTYARDLVAIMYGENGPDFGAASDGDGDRNMILGKGFFVTPSDSVAIIAANAQEAIPYFKSGPKGLARSMPTSGALDRVAEKLKLPFFEVPTGWKFFGNLMDARKLSVCGEESFGTGSDHIREKDGIWAVLAWLSIVAHRNKDKKPGEKLISVSDVVKAHWATYGRNFFSRYDYEECESEGANKMIGYLRDLVSKSKAGDKYGNYVLQFADDFAYTDPVDGSVASKQGVRFVFTDGSRIIFRLSGTGSAGATVRIYIEQFEPDVSKHEMDAQSALKPLIDLALSVSKLRDFTGREKPTVIT</sequence>
<evidence type="ECO:0000313" key="1">
    <source>
        <dbReference type="EMBL" id="KAH9678025.1"/>
    </source>
</evidence>
<accession>A0ACB8HTA8</accession>
<keyword evidence="2" id="KW-1185">Reference proteome</keyword>